<name>A0A7W6HY19_9BACT</name>
<dbReference type="Pfam" id="PF13274">
    <property type="entry name" value="SocA_Panacea"/>
    <property type="match status" value="1"/>
</dbReference>
<dbReference type="RefSeq" id="WP_164720129.1">
    <property type="nucleotide sequence ID" value="NZ_AP028155.1"/>
</dbReference>
<dbReference type="EMBL" id="JACIES010000005">
    <property type="protein sequence ID" value="MBB4026459.1"/>
    <property type="molecule type" value="Genomic_DNA"/>
</dbReference>
<gene>
    <name evidence="2" type="ORF">GGR14_002253</name>
</gene>
<evidence type="ECO:0000313" key="3">
    <source>
        <dbReference type="Proteomes" id="UP000546007"/>
    </source>
</evidence>
<dbReference type="AlphaFoldDB" id="A0A7W6HY19"/>
<dbReference type="Proteomes" id="UP000546007">
    <property type="component" value="Unassembled WGS sequence"/>
</dbReference>
<reference evidence="2 3" key="1">
    <citation type="submission" date="2020-08" db="EMBL/GenBank/DDBJ databases">
        <title>Genomic Encyclopedia of Type Strains, Phase IV (KMG-IV): sequencing the most valuable type-strain genomes for metagenomic binning, comparative biology and taxonomic classification.</title>
        <authorList>
            <person name="Goeker M."/>
        </authorList>
    </citation>
    <scope>NUCLEOTIDE SEQUENCE [LARGE SCALE GENOMIC DNA]</scope>
    <source>
        <strain evidence="2 3">DSM 105721</strain>
    </source>
</reference>
<proteinExistence type="predicted"/>
<feature type="domain" description="Antitoxin SocA-like Panacea" evidence="1">
    <location>
        <begin position="28"/>
        <end position="126"/>
    </location>
</feature>
<keyword evidence="3" id="KW-1185">Reference proteome</keyword>
<dbReference type="GeneID" id="93101903"/>
<protein>
    <submittedName>
        <fullName evidence="2">Putative phage-associated protein</fullName>
    </submittedName>
</protein>
<accession>A0A7W6HY19</accession>
<comment type="caution">
    <text evidence="2">The sequence shown here is derived from an EMBL/GenBank/DDBJ whole genome shotgun (WGS) entry which is preliminary data.</text>
</comment>
<organism evidence="2 3">
    <name type="scientific">Butyricimonas faecihominis</name>
    <dbReference type="NCBI Taxonomy" id="1472416"/>
    <lineage>
        <taxon>Bacteria</taxon>
        <taxon>Pseudomonadati</taxon>
        <taxon>Bacteroidota</taxon>
        <taxon>Bacteroidia</taxon>
        <taxon>Bacteroidales</taxon>
        <taxon>Odoribacteraceae</taxon>
        <taxon>Butyricimonas</taxon>
    </lineage>
</organism>
<evidence type="ECO:0000259" key="1">
    <source>
        <dbReference type="Pfam" id="PF13274"/>
    </source>
</evidence>
<dbReference type="InterPro" id="IPR025272">
    <property type="entry name" value="SocA_Panacea"/>
</dbReference>
<evidence type="ECO:0000313" key="2">
    <source>
        <dbReference type="EMBL" id="MBB4026459.1"/>
    </source>
</evidence>
<sequence>MKSEAIALANYFVDLAKRDNKPLRQWGLMKRVYITYGFYLALYDKSILDPTVDRVEAWDKGPVITTVQEQFKYYKGDITGKASIGDETPELTDNSVKAVADMVWKRYTGYTDQQLVDLLHREGTPWSLCYRKGANATIPDLYTKTYYLKIVENLRARKANEQ</sequence>